<keyword evidence="12" id="KW-0963">Cytoplasm</keyword>
<dbReference type="EMBL" id="JBBMFT010000001">
    <property type="protein sequence ID" value="MEQ2455200.1"/>
    <property type="molecule type" value="Genomic_DNA"/>
</dbReference>
<dbReference type="InterPro" id="IPR005215">
    <property type="entry name" value="Trig_fac"/>
</dbReference>
<comment type="domain">
    <text evidence="12">Consists of 3 domains; the N-terminus binds the ribosome, the middle domain has PPIase activity, while the C-terminus has intrinsic chaperone activity on its own.</text>
</comment>
<evidence type="ECO:0000256" key="3">
    <source>
        <dbReference type="ARBA" id="ARBA00013194"/>
    </source>
</evidence>
<gene>
    <name evidence="12 18" type="primary">tig</name>
    <name evidence="18" type="ORF">WMO45_01590</name>
</gene>
<evidence type="ECO:0000256" key="5">
    <source>
        <dbReference type="ARBA" id="ARBA00022618"/>
    </source>
</evidence>
<dbReference type="InterPro" id="IPR036611">
    <property type="entry name" value="Trigger_fac_ribosome-bd_sf"/>
</dbReference>
<dbReference type="Gene3D" id="3.10.50.40">
    <property type="match status" value="1"/>
</dbReference>
<evidence type="ECO:0000259" key="17">
    <source>
        <dbReference type="PROSITE" id="PS50059"/>
    </source>
</evidence>
<dbReference type="SUPFAM" id="SSF54534">
    <property type="entry name" value="FKBP-like"/>
    <property type="match status" value="1"/>
</dbReference>
<protein>
    <recommendedName>
        <fullName evidence="4 12">Trigger factor</fullName>
        <shortName evidence="12">TF</shortName>
        <ecNumber evidence="3 12">5.2.1.8</ecNumber>
    </recommendedName>
    <alternativeName>
        <fullName evidence="11 12">PPIase</fullName>
    </alternativeName>
</protein>
<keyword evidence="19" id="KW-1185">Reference proteome</keyword>
<comment type="function">
    <text evidence="10 12">Involved in protein export. Acts as a chaperone by maintaining the newly synthesized protein in an open conformation. Functions as a peptidyl-prolyl cis-trans isomerase.</text>
</comment>
<evidence type="ECO:0000256" key="7">
    <source>
        <dbReference type="ARBA" id="ARBA00023186"/>
    </source>
</evidence>
<keyword evidence="7 12" id="KW-0143">Chaperone</keyword>
<dbReference type="PANTHER" id="PTHR30560">
    <property type="entry name" value="TRIGGER FACTOR CHAPERONE AND PEPTIDYL-PROLYL CIS/TRANS ISOMERASE"/>
    <property type="match status" value="1"/>
</dbReference>
<organism evidence="18 19">
    <name type="scientific">Flavonifractor hominis</name>
    <dbReference type="NCBI Taxonomy" id="3133178"/>
    <lineage>
        <taxon>Bacteria</taxon>
        <taxon>Bacillati</taxon>
        <taxon>Bacillota</taxon>
        <taxon>Clostridia</taxon>
        <taxon>Eubacteriales</taxon>
        <taxon>Oscillospiraceae</taxon>
        <taxon>Flavonifractor</taxon>
    </lineage>
</organism>
<keyword evidence="6 12" id="KW-0697">Rotamase</keyword>
<dbReference type="InterPro" id="IPR008880">
    <property type="entry name" value="Trigger_fac_C"/>
</dbReference>
<sequence>MNVKSVEKQEKSTVELVIEVGQEEFEAAVEKVYKKQRGKINVPGFRKGHAPRKVIEGMYGSGVFYEDAINEVYPEAYTAAIEQEKLDAVAWPKIEVLNAGKDGLTFKATVTVRPEVKLGEYKGLKAEKPEVTVTDEDIDNELKPYINRATRVVTVDREAKMGDTVVIDFEGFLNGEPFEGGKAEGHSLELGSGSFVPGFEDQLVGVKAGDEKDLDITFPEDYHADLAGKAVVFKVKVHEVKEKQLPEVDDEFAKDVSEFDTLDAFKKDLADKLKERREAQSQRDFENALIEQVKDNMEVDIPDAMVTFEAERMVSDMAQRIQAQGIPFEQYLAMTGMTLDAVREQAKVSALERVRLDLALNAVVAAEGITVSDEDVENEYKSVAEQYHVTVEEAKEALPETDIRKELCARKARQMIIDTATVGKAPAKKKATKKKADEAEGEEKPKKTATKKTTKKKADETEAEEKTEE</sequence>
<dbReference type="SUPFAM" id="SSF109998">
    <property type="entry name" value="Triger factor/SurA peptide-binding domain-like"/>
    <property type="match status" value="1"/>
</dbReference>
<evidence type="ECO:0000256" key="13">
    <source>
        <dbReference type="PROSITE-ProRule" id="PRU00277"/>
    </source>
</evidence>
<evidence type="ECO:0000256" key="15">
    <source>
        <dbReference type="SAM" id="Coils"/>
    </source>
</evidence>
<dbReference type="InterPro" id="IPR027304">
    <property type="entry name" value="Trigger_fact/SurA_dom_sf"/>
</dbReference>
<evidence type="ECO:0000256" key="1">
    <source>
        <dbReference type="ARBA" id="ARBA00000971"/>
    </source>
</evidence>
<reference evidence="18 19" key="1">
    <citation type="submission" date="2024-03" db="EMBL/GenBank/DDBJ databases">
        <title>Human intestinal bacterial collection.</title>
        <authorList>
            <person name="Pauvert C."/>
            <person name="Hitch T.C.A."/>
            <person name="Clavel T."/>
        </authorList>
    </citation>
    <scope>NUCLEOTIDE SEQUENCE [LARGE SCALE GENOMIC DNA]</scope>
    <source>
        <strain evidence="18 19">CLA-AP-H34</strain>
    </source>
</reference>
<evidence type="ECO:0000256" key="16">
    <source>
        <dbReference type="SAM" id="MobiDB-lite"/>
    </source>
</evidence>
<feature type="compositionally biased region" description="Basic and acidic residues" evidence="16">
    <location>
        <begin position="434"/>
        <end position="446"/>
    </location>
</feature>
<keyword evidence="5 12" id="KW-0132">Cell division</keyword>
<evidence type="ECO:0000313" key="18">
    <source>
        <dbReference type="EMBL" id="MEQ2455200.1"/>
    </source>
</evidence>
<dbReference type="PANTHER" id="PTHR30560:SF3">
    <property type="entry name" value="TRIGGER FACTOR-LIKE PROTEIN TIG, CHLOROPLASTIC"/>
    <property type="match status" value="1"/>
</dbReference>
<dbReference type="Proteomes" id="UP001440599">
    <property type="component" value="Unassembled WGS sequence"/>
</dbReference>
<evidence type="ECO:0000256" key="8">
    <source>
        <dbReference type="ARBA" id="ARBA00023235"/>
    </source>
</evidence>
<keyword evidence="15" id="KW-0175">Coiled coil</keyword>
<evidence type="ECO:0000256" key="9">
    <source>
        <dbReference type="ARBA" id="ARBA00023306"/>
    </source>
</evidence>
<evidence type="ECO:0000256" key="11">
    <source>
        <dbReference type="ARBA" id="ARBA00029986"/>
    </source>
</evidence>
<dbReference type="HAMAP" id="MF_00303">
    <property type="entry name" value="Trigger_factor_Tig"/>
    <property type="match status" value="1"/>
</dbReference>
<dbReference type="SUPFAM" id="SSF102735">
    <property type="entry name" value="Trigger factor ribosome-binding domain"/>
    <property type="match status" value="1"/>
</dbReference>
<dbReference type="InterPro" id="IPR008881">
    <property type="entry name" value="Trigger_fac_ribosome-bd_bac"/>
</dbReference>
<comment type="catalytic activity">
    <reaction evidence="1 12 13">
        <text>[protein]-peptidylproline (omega=180) = [protein]-peptidylproline (omega=0)</text>
        <dbReference type="Rhea" id="RHEA:16237"/>
        <dbReference type="Rhea" id="RHEA-COMP:10747"/>
        <dbReference type="Rhea" id="RHEA-COMP:10748"/>
        <dbReference type="ChEBI" id="CHEBI:83833"/>
        <dbReference type="ChEBI" id="CHEBI:83834"/>
        <dbReference type="EC" id="5.2.1.8"/>
    </reaction>
</comment>
<keyword evidence="9 12" id="KW-0131">Cell cycle</keyword>
<proteinExistence type="inferred from homology"/>
<feature type="region of interest" description="Disordered" evidence="16">
    <location>
        <begin position="420"/>
        <end position="469"/>
    </location>
</feature>
<dbReference type="Pfam" id="PF00254">
    <property type="entry name" value="FKBP_C"/>
    <property type="match status" value="1"/>
</dbReference>
<evidence type="ECO:0000256" key="12">
    <source>
        <dbReference type="HAMAP-Rule" id="MF_00303"/>
    </source>
</evidence>
<evidence type="ECO:0000256" key="6">
    <source>
        <dbReference type="ARBA" id="ARBA00023110"/>
    </source>
</evidence>
<keyword evidence="8 12" id="KW-0413">Isomerase</keyword>
<comment type="caution">
    <text evidence="18">The sequence shown here is derived from an EMBL/GenBank/DDBJ whole genome shotgun (WGS) entry which is preliminary data.</text>
</comment>
<dbReference type="RefSeq" id="WP_349138895.1">
    <property type="nucleotide sequence ID" value="NZ_JBBMFT010000001.1"/>
</dbReference>
<dbReference type="EC" id="5.2.1.8" evidence="3 12"/>
<dbReference type="InterPro" id="IPR001179">
    <property type="entry name" value="PPIase_FKBP_dom"/>
</dbReference>
<evidence type="ECO:0000256" key="10">
    <source>
        <dbReference type="ARBA" id="ARBA00024849"/>
    </source>
</evidence>
<comment type="subcellular location">
    <subcellularLocation>
        <location evidence="12">Cytoplasm</location>
    </subcellularLocation>
    <text evidence="12">About half TF is bound to the ribosome near the polypeptide exit tunnel while the other half is free in the cytoplasm.</text>
</comment>
<dbReference type="Pfam" id="PF05697">
    <property type="entry name" value="Trigger_N"/>
    <property type="match status" value="1"/>
</dbReference>
<feature type="domain" description="PPIase FKBP-type" evidence="17">
    <location>
        <begin position="162"/>
        <end position="222"/>
    </location>
</feature>
<feature type="coiled-coil region" evidence="15">
    <location>
        <begin position="262"/>
        <end position="296"/>
    </location>
</feature>
<dbReference type="GO" id="GO:0003755">
    <property type="term" value="F:peptidyl-prolyl cis-trans isomerase activity"/>
    <property type="evidence" value="ECO:0007669"/>
    <property type="project" value="UniProtKB-EC"/>
</dbReference>
<evidence type="ECO:0000256" key="4">
    <source>
        <dbReference type="ARBA" id="ARBA00016902"/>
    </source>
</evidence>
<dbReference type="NCBIfam" id="TIGR00115">
    <property type="entry name" value="tig"/>
    <property type="match status" value="1"/>
</dbReference>
<dbReference type="InterPro" id="IPR037041">
    <property type="entry name" value="Trigger_fac_C_sf"/>
</dbReference>
<dbReference type="InterPro" id="IPR046357">
    <property type="entry name" value="PPIase_dom_sf"/>
</dbReference>
<dbReference type="Gene3D" id="1.10.3120.10">
    <property type="entry name" value="Trigger factor, C-terminal domain"/>
    <property type="match status" value="1"/>
</dbReference>
<dbReference type="Pfam" id="PF05698">
    <property type="entry name" value="Trigger_C"/>
    <property type="match status" value="1"/>
</dbReference>
<evidence type="ECO:0000313" key="19">
    <source>
        <dbReference type="Proteomes" id="UP001440599"/>
    </source>
</evidence>
<dbReference type="PROSITE" id="PS50059">
    <property type="entry name" value="FKBP_PPIASE"/>
    <property type="match status" value="1"/>
</dbReference>
<accession>A0ABV1EMF9</accession>
<evidence type="ECO:0000256" key="2">
    <source>
        <dbReference type="ARBA" id="ARBA00005464"/>
    </source>
</evidence>
<comment type="similarity">
    <text evidence="2 12 14">Belongs to the FKBP-type PPIase family. Tig subfamily.</text>
</comment>
<name>A0ABV1EMF9_9FIRM</name>
<dbReference type="Gene3D" id="3.30.70.1050">
    <property type="entry name" value="Trigger factor ribosome-binding domain"/>
    <property type="match status" value="1"/>
</dbReference>
<evidence type="ECO:0000256" key="14">
    <source>
        <dbReference type="RuleBase" id="RU003914"/>
    </source>
</evidence>
<dbReference type="PIRSF" id="PIRSF003095">
    <property type="entry name" value="Trigger_factor"/>
    <property type="match status" value="1"/>
</dbReference>